<reference evidence="3" key="1">
    <citation type="journal article" date="2019" name="Int. J. Syst. Evol. Microbiol.">
        <title>The Global Catalogue of Microorganisms (GCM) 10K type strain sequencing project: providing services to taxonomists for standard genome sequencing and annotation.</title>
        <authorList>
            <consortium name="The Broad Institute Genomics Platform"/>
            <consortium name="The Broad Institute Genome Sequencing Center for Infectious Disease"/>
            <person name="Wu L."/>
            <person name="Ma J."/>
        </authorList>
    </citation>
    <scope>NUCLEOTIDE SEQUENCE [LARGE SCALE GENOMIC DNA]</scope>
    <source>
        <strain evidence="3">CGMCC 4.7246</strain>
    </source>
</reference>
<dbReference type="Proteomes" id="UP001596220">
    <property type="component" value="Unassembled WGS sequence"/>
</dbReference>
<comment type="caution">
    <text evidence="2">The sequence shown here is derived from an EMBL/GenBank/DDBJ whole genome shotgun (WGS) entry which is preliminary data.</text>
</comment>
<proteinExistence type="predicted"/>
<protein>
    <recommendedName>
        <fullName evidence="4">Secreted protein</fullName>
    </recommendedName>
</protein>
<name>A0ABW1P7Z6_9PSEU</name>
<sequence>MKKYRTAVVGLVAGLLAAVVPAVVVPAPAQAATTLPAANFRLKATGYSGLIDDLDAALPNVGVPTVVGDGNRAATTCSPAAANRVAAFCWNSGDDDVAYWMPQGITTTADAYGEATYEGTTAILVSWYDNGSDGIGRGVRISFVDHSTPSAPTYRHVLLVEPYTNGSGQASFRAVHQHAGGVFWYGHYLYVAATGSGFRVFDLRHLWQTSTTDGTAIGRQADGSHQAFGYKYVLPQVFAYTQSTTNGHAAIRFSFASLDRTSTPDSVVVGEYANPGAGSRLFRFPIDHTDRMLAESADGYARASEAYEVSVQSMQGATAINGKFHLSTSDGSGNRGDLATFTPGGPVVVHHDVLPVGPEDLSYWPARGQLWSLTEYAGTRSVFAVRASAY</sequence>
<keyword evidence="1" id="KW-0732">Signal</keyword>
<gene>
    <name evidence="2" type="ORF">ACFP3R_18310</name>
</gene>
<dbReference type="RefSeq" id="WP_380637436.1">
    <property type="nucleotide sequence ID" value="NZ_JBHSQO010000017.1"/>
</dbReference>
<feature type="signal peptide" evidence="1">
    <location>
        <begin position="1"/>
        <end position="31"/>
    </location>
</feature>
<dbReference type="EMBL" id="JBHSQO010000017">
    <property type="protein sequence ID" value="MFC6091233.1"/>
    <property type="molecule type" value="Genomic_DNA"/>
</dbReference>
<evidence type="ECO:0000256" key="1">
    <source>
        <dbReference type="SAM" id="SignalP"/>
    </source>
</evidence>
<organism evidence="2 3">
    <name type="scientific">Saccharothrix lopnurensis</name>
    <dbReference type="NCBI Taxonomy" id="1670621"/>
    <lineage>
        <taxon>Bacteria</taxon>
        <taxon>Bacillati</taxon>
        <taxon>Actinomycetota</taxon>
        <taxon>Actinomycetes</taxon>
        <taxon>Pseudonocardiales</taxon>
        <taxon>Pseudonocardiaceae</taxon>
        <taxon>Saccharothrix</taxon>
    </lineage>
</organism>
<evidence type="ECO:0008006" key="4">
    <source>
        <dbReference type="Google" id="ProtNLM"/>
    </source>
</evidence>
<evidence type="ECO:0000313" key="3">
    <source>
        <dbReference type="Proteomes" id="UP001596220"/>
    </source>
</evidence>
<keyword evidence="3" id="KW-1185">Reference proteome</keyword>
<feature type="chain" id="PRO_5047186340" description="Secreted protein" evidence="1">
    <location>
        <begin position="32"/>
        <end position="390"/>
    </location>
</feature>
<accession>A0ABW1P7Z6</accession>
<evidence type="ECO:0000313" key="2">
    <source>
        <dbReference type="EMBL" id="MFC6091233.1"/>
    </source>
</evidence>